<reference evidence="11" key="1">
    <citation type="submission" date="2016-02" db="EMBL/GenBank/DDBJ databases">
        <title>Draft genome sequence of Microdochium bolleyi, a fungal endophyte of beachgrass.</title>
        <authorList>
            <consortium name="DOE Joint Genome Institute"/>
            <person name="David A.S."/>
            <person name="May G."/>
            <person name="Haridas S."/>
            <person name="Lim J."/>
            <person name="Wang M."/>
            <person name="Labutti K."/>
            <person name="Lipzen A."/>
            <person name="Barry K."/>
            <person name="Grigoriev I.V."/>
        </authorList>
    </citation>
    <scope>NUCLEOTIDE SEQUENCE [LARGE SCALE GENOMIC DNA]</scope>
    <source>
        <strain evidence="11">J235TASD1</strain>
    </source>
</reference>
<evidence type="ECO:0000256" key="5">
    <source>
        <dbReference type="ARBA" id="ARBA00023052"/>
    </source>
</evidence>
<keyword evidence="11" id="KW-1185">Reference proteome</keyword>
<evidence type="ECO:0000313" key="10">
    <source>
        <dbReference type="EMBL" id="KXJ87156.1"/>
    </source>
</evidence>
<sequence>MPPFELKHPSGRELVGGDLVAQTLAHLGVKVAFGLHGGHLDSFLTGCAFAGISLIDTRHETAAVQAAEGYAKVSGKTGLAFITANSGFANGFPGLATAFADRSPIFVVTSSPPLRDAETNSLQGFHDQIVLARPITKFAHRATVVEELPRLVSHAWRLASTGAPGPVLIDFPIDILFTPPRLKDVSWGSMDRQLSSVPVPSQAVIEQLAKLWRAAKRPVFVTGTGAAGTARVGAASSSLLQLAETTQTPIFYSSKFSPAVPHDHPLRAGPATGLAYLPFIQQARPDLLILLGARTGFLLGGRNGAIIPSKDCTLVQVDLDGGELGRMLPVDLGIVSDATGFVDAMSKHIASDPECASNRDYDWIKMTSSLKGLIHQRYASDAKQGKPDDAGDRMHPYHGINSVFEAVSGEQPIVIGDGGECGVWAGDLIESAKPAHWLAATGYLGFLGNGWGYSLGAAVAQPNKLIVNVQGDGSAGFHIAELDTFARHKLKILTVVVNNYRWGMSIAGQDILYSDATPGRLISSLSPVCRFEKVAEGFGAVGVRVDKADDVPNAVAEMLKAMVSNNTVTPGLINLIVDTEPVTETTKGMVGMPEPGKEKDVVVVPYYDNIPRARYD</sequence>
<feature type="domain" description="Thiamine pyrophosphate enzyme central" evidence="7">
    <location>
        <begin position="205"/>
        <end position="344"/>
    </location>
</feature>
<dbReference type="PANTHER" id="PTHR18968">
    <property type="entry name" value="THIAMINE PYROPHOSPHATE ENZYMES"/>
    <property type="match status" value="1"/>
</dbReference>
<dbReference type="InParanoid" id="A0A136IQG5"/>
<evidence type="ECO:0000259" key="7">
    <source>
        <dbReference type="Pfam" id="PF00205"/>
    </source>
</evidence>
<dbReference type="OrthoDB" id="10006023at2759"/>
<dbReference type="Gene3D" id="3.40.50.970">
    <property type="match status" value="2"/>
</dbReference>
<dbReference type="InterPro" id="IPR029061">
    <property type="entry name" value="THDP-binding"/>
</dbReference>
<dbReference type="SUPFAM" id="SSF52467">
    <property type="entry name" value="DHS-like NAD/FAD-binding domain"/>
    <property type="match status" value="1"/>
</dbReference>
<dbReference type="PANTHER" id="PTHR18968:SF166">
    <property type="entry name" value="2-HYDROXYACYL-COA LYASE 2"/>
    <property type="match status" value="1"/>
</dbReference>
<dbReference type="Gene3D" id="3.40.50.1220">
    <property type="entry name" value="TPP-binding domain"/>
    <property type="match status" value="1"/>
</dbReference>
<dbReference type="GO" id="GO:0000287">
    <property type="term" value="F:magnesium ion binding"/>
    <property type="evidence" value="ECO:0007669"/>
    <property type="project" value="InterPro"/>
</dbReference>
<keyword evidence="4" id="KW-0479">Metal-binding</keyword>
<evidence type="ECO:0000256" key="3">
    <source>
        <dbReference type="ARBA" id="ARBA00007812"/>
    </source>
</evidence>
<dbReference type="SUPFAM" id="SSF52518">
    <property type="entry name" value="Thiamin diphosphate-binding fold (THDP-binding)"/>
    <property type="match status" value="2"/>
</dbReference>
<dbReference type="InterPro" id="IPR011766">
    <property type="entry name" value="TPP_enzyme_TPP-bd"/>
</dbReference>
<evidence type="ECO:0000259" key="8">
    <source>
        <dbReference type="Pfam" id="PF02775"/>
    </source>
</evidence>
<dbReference type="PROSITE" id="PS00187">
    <property type="entry name" value="TPP_ENZYMES"/>
    <property type="match status" value="1"/>
</dbReference>
<evidence type="ECO:0000259" key="9">
    <source>
        <dbReference type="Pfam" id="PF02776"/>
    </source>
</evidence>
<dbReference type="InterPro" id="IPR012000">
    <property type="entry name" value="Thiamin_PyroP_enz_cen_dom"/>
</dbReference>
<dbReference type="Pfam" id="PF02775">
    <property type="entry name" value="TPP_enzyme_C"/>
    <property type="match status" value="1"/>
</dbReference>
<name>A0A136IQG5_9PEZI</name>
<evidence type="ECO:0000256" key="4">
    <source>
        <dbReference type="ARBA" id="ARBA00022723"/>
    </source>
</evidence>
<gene>
    <name evidence="10" type="ORF">Micbo1qcDRAFT_218443</name>
</gene>
<proteinExistence type="inferred from homology"/>
<evidence type="ECO:0000256" key="1">
    <source>
        <dbReference type="ARBA" id="ARBA00001946"/>
    </source>
</evidence>
<dbReference type="GO" id="GO:0005948">
    <property type="term" value="C:acetolactate synthase complex"/>
    <property type="evidence" value="ECO:0007669"/>
    <property type="project" value="TreeGrafter"/>
</dbReference>
<dbReference type="GO" id="GO:0030976">
    <property type="term" value="F:thiamine pyrophosphate binding"/>
    <property type="evidence" value="ECO:0007669"/>
    <property type="project" value="InterPro"/>
</dbReference>
<evidence type="ECO:0000256" key="2">
    <source>
        <dbReference type="ARBA" id="ARBA00001964"/>
    </source>
</evidence>
<dbReference type="InterPro" id="IPR045229">
    <property type="entry name" value="TPP_enz"/>
</dbReference>
<feature type="domain" description="Thiamine pyrophosphate enzyme N-terminal TPP-binding" evidence="9">
    <location>
        <begin position="16"/>
        <end position="128"/>
    </location>
</feature>
<comment type="cofactor">
    <cofactor evidence="2">
        <name>thiamine diphosphate</name>
        <dbReference type="ChEBI" id="CHEBI:58937"/>
    </cofactor>
</comment>
<dbReference type="InterPro" id="IPR012001">
    <property type="entry name" value="Thiamin_PyroP_enz_TPP-bd_dom"/>
</dbReference>
<accession>A0A136IQG5</accession>
<dbReference type="GO" id="GO:0009097">
    <property type="term" value="P:isoleucine biosynthetic process"/>
    <property type="evidence" value="ECO:0007669"/>
    <property type="project" value="TreeGrafter"/>
</dbReference>
<dbReference type="STRING" id="196109.A0A136IQG5"/>
<comment type="similarity">
    <text evidence="3 6">Belongs to the TPP enzyme family.</text>
</comment>
<dbReference type="AlphaFoldDB" id="A0A136IQG5"/>
<comment type="cofactor">
    <cofactor evidence="1">
        <name>Mg(2+)</name>
        <dbReference type="ChEBI" id="CHEBI:18420"/>
    </cofactor>
</comment>
<protein>
    <submittedName>
        <fullName evidence="10">Acetolactate synthase I/II/III large subunit</fullName>
    </submittedName>
</protein>
<evidence type="ECO:0000313" key="11">
    <source>
        <dbReference type="Proteomes" id="UP000070501"/>
    </source>
</evidence>
<dbReference type="EMBL" id="KQ964264">
    <property type="protein sequence ID" value="KXJ87156.1"/>
    <property type="molecule type" value="Genomic_DNA"/>
</dbReference>
<dbReference type="Proteomes" id="UP000070501">
    <property type="component" value="Unassembled WGS sequence"/>
</dbReference>
<evidence type="ECO:0000256" key="6">
    <source>
        <dbReference type="RuleBase" id="RU362132"/>
    </source>
</evidence>
<dbReference type="Pfam" id="PF02776">
    <property type="entry name" value="TPP_enzyme_N"/>
    <property type="match status" value="1"/>
</dbReference>
<dbReference type="GO" id="GO:0050660">
    <property type="term" value="F:flavin adenine dinucleotide binding"/>
    <property type="evidence" value="ECO:0007669"/>
    <property type="project" value="TreeGrafter"/>
</dbReference>
<dbReference type="Pfam" id="PF00205">
    <property type="entry name" value="TPP_enzyme_M"/>
    <property type="match status" value="1"/>
</dbReference>
<organism evidence="10 11">
    <name type="scientific">Microdochium bolleyi</name>
    <dbReference type="NCBI Taxonomy" id="196109"/>
    <lineage>
        <taxon>Eukaryota</taxon>
        <taxon>Fungi</taxon>
        <taxon>Dikarya</taxon>
        <taxon>Ascomycota</taxon>
        <taxon>Pezizomycotina</taxon>
        <taxon>Sordariomycetes</taxon>
        <taxon>Xylariomycetidae</taxon>
        <taxon>Xylariales</taxon>
        <taxon>Microdochiaceae</taxon>
        <taxon>Microdochium</taxon>
    </lineage>
</organism>
<feature type="domain" description="Thiamine pyrophosphate enzyme TPP-binding" evidence="8">
    <location>
        <begin position="417"/>
        <end position="561"/>
    </location>
</feature>
<dbReference type="GO" id="GO:0009099">
    <property type="term" value="P:L-valine biosynthetic process"/>
    <property type="evidence" value="ECO:0007669"/>
    <property type="project" value="TreeGrafter"/>
</dbReference>
<dbReference type="CDD" id="cd07035">
    <property type="entry name" value="TPP_PYR_POX_like"/>
    <property type="match status" value="1"/>
</dbReference>
<dbReference type="InterPro" id="IPR029035">
    <property type="entry name" value="DHS-like_NAD/FAD-binding_dom"/>
</dbReference>
<dbReference type="GO" id="GO:0003984">
    <property type="term" value="F:acetolactate synthase activity"/>
    <property type="evidence" value="ECO:0007669"/>
    <property type="project" value="TreeGrafter"/>
</dbReference>
<dbReference type="InterPro" id="IPR000399">
    <property type="entry name" value="TPP-bd_CS"/>
</dbReference>
<keyword evidence="5 6" id="KW-0786">Thiamine pyrophosphate</keyword>